<gene>
    <name evidence="1" type="ORF">ONT19_00760</name>
</gene>
<comment type="caution">
    <text evidence="1">The sequence shown here is derived from an EMBL/GenBank/DDBJ whole genome shotgun (WGS) entry which is preliminary data.</text>
</comment>
<proteinExistence type="predicted"/>
<evidence type="ECO:0000313" key="2">
    <source>
        <dbReference type="Proteomes" id="UP001209417"/>
    </source>
</evidence>
<name>A0AAW5TVS6_9BACT</name>
<dbReference type="Proteomes" id="UP001209417">
    <property type="component" value="Unassembled WGS sequence"/>
</dbReference>
<reference evidence="1" key="1">
    <citation type="submission" date="2022-11" db="EMBL/GenBank/DDBJ databases">
        <title>Genomic repertoires linked with pathogenic potency of arthritogenic Prevotella copri isolated from the gut of rheumatoid arthritis patients.</title>
        <authorList>
            <person name="Nii T."/>
            <person name="Maeda Y."/>
            <person name="Motooka D."/>
            <person name="Naito M."/>
            <person name="Matsumoto Y."/>
            <person name="Ogawa T."/>
            <person name="Oguro-Igashira E."/>
            <person name="Kishikawa T."/>
            <person name="Yamashita M."/>
            <person name="Koizumi S."/>
            <person name="Kurakawa T."/>
            <person name="Okumura R."/>
            <person name="Kayama H."/>
            <person name="Murakami M."/>
            <person name="Sakaguchi T."/>
            <person name="Das B."/>
            <person name="Nakamura S."/>
            <person name="Okada Y."/>
            <person name="Kumanogoh A."/>
            <person name="Takeda K."/>
        </authorList>
    </citation>
    <scope>NUCLEOTIDE SEQUENCE</scope>
    <source>
        <strain evidence="1">H019-1</strain>
    </source>
</reference>
<accession>A0AAW5TVS6</accession>
<dbReference type="RefSeq" id="WP_264953382.1">
    <property type="nucleotide sequence ID" value="NZ_JAPDVE010000005.1"/>
</dbReference>
<protein>
    <submittedName>
        <fullName evidence="1">Uncharacterized protein</fullName>
    </submittedName>
</protein>
<dbReference type="AlphaFoldDB" id="A0AAW5TVS6"/>
<evidence type="ECO:0000313" key="1">
    <source>
        <dbReference type="EMBL" id="MCW4130148.1"/>
    </source>
</evidence>
<sequence length="245" mass="28719">MMKPLIRVTQLESFRRYMSGEYAYVTEQDVIDNITKKFEGNDYTRIGTAFHSIVETGSPHCFKEPEGVRHFTYYKKDKTEPVPKGRRFVFDEGEAILDIPQCKVALKYRNEHPGAFHEVREYKDFGDAVITGCADMIDGLEIRDIKTKYGPVSDKDYIDSCQWQLYLELFEADVFHFDLFVFEGYNKDKHKGDVRGLKLTPYEPAITCYRYPGMEDKNHTLLRNFLKWVEMRELLPYLPLTESDG</sequence>
<dbReference type="EMBL" id="JAPDVG010000001">
    <property type="protein sequence ID" value="MCW4130148.1"/>
    <property type="molecule type" value="Genomic_DNA"/>
</dbReference>
<organism evidence="1 2">
    <name type="scientific">Segatella copri</name>
    <dbReference type="NCBI Taxonomy" id="165179"/>
    <lineage>
        <taxon>Bacteria</taxon>
        <taxon>Pseudomonadati</taxon>
        <taxon>Bacteroidota</taxon>
        <taxon>Bacteroidia</taxon>
        <taxon>Bacteroidales</taxon>
        <taxon>Prevotellaceae</taxon>
        <taxon>Segatella</taxon>
    </lineage>
</organism>